<evidence type="ECO:0000313" key="2">
    <source>
        <dbReference type="Proteomes" id="UP000176389"/>
    </source>
</evidence>
<dbReference type="STRING" id="1802596.A2Z11_02920"/>
<sequence length="132" mass="14356">MEFVKLLLLFLRGKVIFACGHSSSLRGQVREGEHDLSWNLILTPWKAAGSVCVRCAIAASIDCCSCPGKIYPGDPVALYGLRSEGIDWERATRVVESVVGCLRWNCCPCGGFYAGNWTTDGFQGHNFASHAA</sequence>
<dbReference type="AlphaFoldDB" id="A0A1G1WCD7"/>
<dbReference type="Proteomes" id="UP000176389">
    <property type="component" value="Unassembled WGS sequence"/>
</dbReference>
<organism evidence="1 2">
    <name type="scientific">Candidatus Woykebacteria bacterium RBG_16_43_9</name>
    <dbReference type="NCBI Taxonomy" id="1802596"/>
    <lineage>
        <taxon>Bacteria</taxon>
        <taxon>Candidatus Woykeibacteriota</taxon>
    </lineage>
</organism>
<evidence type="ECO:0000313" key="1">
    <source>
        <dbReference type="EMBL" id="OGY25291.1"/>
    </source>
</evidence>
<gene>
    <name evidence="1" type="ORF">A2Z11_02920</name>
</gene>
<protein>
    <submittedName>
        <fullName evidence="1">Uncharacterized protein</fullName>
    </submittedName>
</protein>
<comment type="caution">
    <text evidence="1">The sequence shown here is derived from an EMBL/GenBank/DDBJ whole genome shotgun (WGS) entry which is preliminary data.</text>
</comment>
<name>A0A1G1WCD7_9BACT</name>
<dbReference type="EMBL" id="MHCS01000048">
    <property type="protein sequence ID" value="OGY25291.1"/>
    <property type="molecule type" value="Genomic_DNA"/>
</dbReference>
<reference evidence="1 2" key="1">
    <citation type="journal article" date="2016" name="Nat. Commun.">
        <title>Thousands of microbial genomes shed light on interconnected biogeochemical processes in an aquifer system.</title>
        <authorList>
            <person name="Anantharaman K."/>
            <person name="Brown C.T."/>
            <person name="Hug L.A."/>
            <person name="Sharon I."/>
            <person name="Castelle C.J."/>
            <person name="Probst A.J."/>
            <person name="Thomas B.C."/>
            <person name="Singh A."/>
            <person name="Wilkins M.J."/>
            <person name="Karaoz U."/>
            <person name="Brodie E.L."/>
            <person name="Williams K.H."/>
            <person name="Hubbard S.S."/>
            <person name="Banfield J.F."/>
        </authorList>
    </citation>
    <scope>NUCLEOTIDE SEQUENCE [LARGE SCALE GENOMIC DNA]</scope>
</reference>
<accession>A0A1G1WCD7</accession>
<proteinExistence type="predicted"/>